<evidence type="ECO:0000313" key="2">
    <source>
        <dbReference type="Proteomes" id="UP000228496"/>
    </source>
</evidence>
<organism evidence="1 2">
    <name type="scientific">Candidatus Yanofskybacteria bacterium CG10_big_fil_rev_8_21_14_0_10_36_16</name>
    <dbReference type="NCBI Taxonomy" id="1975096"/>
    <lineage>
        <taxon>Bacteria</taxon>
        <taxon>Candidatus Yanofskyibacteriota</taxon>
    </lineage>
</organism>
<dbReference type="Proteomes" id="UP000228496">
    <property type="component" value="Unassembled WGS sequence"/>
</dbReference>
<reference evidence="1 2" key="1">
    <citation type="submission" date="2017-09" db="EMBL/GenBank/DDBJ databases">
        <title>Depth-based differentiation of microbial function through sediment-hosted aquifers and enrichment of novel symbionts in the deep terrestrial subsurface.</title>
        <authorList>
            <person name="Probst A.J."/>
            <person name="Ladd B."/>
            <person name="Jarett J.K."/>
            <person name="Geller-Mcgrath D.E."/>
            <person name="Sieber C.M."/>
            <person name="Emerson J.B."/>
            <person name="Anantharaman K."/>
            <person name="Thomas B.C."/>
            <person name="Malmstrom R."/>
            <person name="Stieglmeier M."/>
            <person name="Klingl A."/>
            <person name="Woyke T."/>
            <person name="Ryan C.M."/>
            <person name="Banfield J.F."/>
        </authorList>
    </citation>
    <scope>NUCLEOTIDE SEQUENCE [LARGE SCALE GENOMIC DNA]</scope>
    <source>
        <strain evidence="1">CG10_big_fil_rev_8_21_14_0_10_36_16</strain>
    </source>
</reference>
<protein>
    <submittedName>
        <fullName evidence="1">Uncharacterized protein</fullName>
    </submittedName>
</protein>
<accession>A0A2J0QC57</accession>
<evidence type="ECO:0000313" key="1">
    <source>
        <dbReference type="EMBL" id="PJE51573.1"/>
    </source>
</evidence>
<sequence length="251" mass="30019">MALINDKQFKQFLELLINKVELRNDIHLGIQYRELIQIFLDDNAIKDYLRYSENKKLLKLIGISKYKEKEDPYPDDYYINEITPNNDFIGPKRYYAVKRYIRYNFYPKDNFILDVSDKKIKGFYKQYQKEGPGQDPKRLISKNKSAYFYKSKQIVFDSEETDYFRVFDVLYENSGQDNFLSYENIDKEMVRRGSPKLIDDQQKIKRIHNAVKNLFLYSRCGSEKLKNTTPNKTELIKKVRGRGCVFNNPLI</sequence>
<proteinExistence type="predicted"/>
<dbReference type="EMBL" id="PCXQ01000001">
    <property type="protein sequence ID" value="PJE51573.1"/>
    <property type="molecule type" value="Genomic_DNA"/>
</dbReference>
<comment type="caution">
    <text evidence="1">The sequence shown here is derived from an EMBL/GenBank/DDBJ whole genome shotgun (WGS) entry which is preliminary data.</text>
</comment>
<name>A0A2J0QC57_9BACT</name>
<dbReference type="AlphaFoldDB" id="A0A2J0QC57"/>
<gene>
    <name evidence="1" type="ORF">COV29_00230</name>
</gene>